<dbReference type="GO" id="GO:0016810">
    <property type="term" value="F:hydrolase activity, acting on carbon-nitrogen (but not peptide) bonds"/>
    <property type="evidence" value="ECO:0007669"/>
    <property type="project" value="InterPro"/>
</dbReference>
<dbReference type="AlphaFoldDB" id="A8I370"/>
<feature type="domain" description="NodB homology" evidence="5">
    <location>
        <begin position="69"/>
        <end position="287"/>
    </location>
</feature>
<comment type="similarity">
    <text evidence="2">Belongs to the polysaccharide deacetylase family.</text>
</comment>
<protein>
    <recommendedName>
        <fullName evidence="3">Chitooligosaccharide deacetylase</fullName>
    </recommendedName>
    <alternativeName>
        <fullName evidence="4">Nodulation protein B</fullName>
    </alternativeName>
</protein>
<evidence type="ECO:0000259" key="5">
    <source>
        <dbReference type="PROSITE" id="PS51677"/>
    </source>
</evidence>
<reference evidence="6" key="3">
    <citation type="journal article" date="2009" name="Appl. Environ. Microbiol.">
        <title>Comparative genome-wide transcriptional profiling of Azorhizobium caulinodans ORS571 grown under free-living and symbiotic conditions.</title>
        <authorList>
            <person name="Tsukada S."/>
            <person name="Aono T."/>
            <person name="Akiba N."/>
            <person name="Lee KB."/>
            <person name="Liu CT."/>
            <person name="Toyazaki H."/>
            <person name="Oyaizu H."/>
        </authorList>
    </citation>
    <scope>NUCLEOTIDE SEQUENCE [LARGE SCALE GENOMIC DNA]</scope>
    <source>
        <strain evidence="6">ORS 571</strain>
    </source>
</reference>
<proteinExistence type="inferred from homology"/>
<dbReference type="PANTHER" id="PTHR43123:SF1">
    <property type="entry name" value="POLYSACCHARIDE DEACETYLASE-RELATED"/>
    <property type="match status" value="1"/>
</dbReference>
<dbReference type="PANTHER" id="PTHR43123">
    <property type="entry name" value="POLYSACCHARIDE DEACETYLASE-RELATED"/>
    <property type="match status" value="1"/>
</dbReference>
<evidence type="ECO:0000256" key="2">
    <source>
        <dbReference type="ARBA" id="ARBA00010973"/>
    </source>
</evidence>
<reference evidence="6" key="4">
    <citation type="journal article" date="2010" name="Appl. Environ. Microbiol.">
        <title>phrR-like gene praR of Azorhizobium caulinodans ORS571 is essential for symbiosis with Sesbania rostrata and is involved in expression of reb genes.</title>
        <authorList>
            <person name="Akiba N."/>
            <person name="Aono T."/>
            <person name="Toyazaki H."/>
            <person name="Sato S."/>
            <person name="Oyaizu H."/>
        </authorList>
    </citation>
    <scope>NUCLEOTIDE SEQUENCE [LARGE SCALE GENOMIC DNA]</scope>
    <source>
        <strain evidence="6">ORS 571</strain>
    </source>
</reference>
<comment type="function">
    <text evidence="1">Is involved in generating a small heat-stable compound (Nod), an acylated oligomer of N-acetylglucosamine, that stimulates mitosis in various plant protoplasts.</text>
</comment>
<sequence length="315" mass="34928">MMPANVTSDRDFRGYAGRPPQVRWPNGARLALSIVVNVEEGAELSIGAGDERNESVYETIDEIVGARDLCMESHFEYGPRAGWPRIRTLLARYGVAATLNANGRALALSPWIAREGVADGHEVAAHGWRWERHALMDEAREREAIARTVAAITATAGSPPRGWHTRSATSVNTRRLLLEHGGFLYDSNAYNDDMPYLVREAGEDCLILPYAFDTNDMRFQPGGGFIFADDFARYCIEAFDRLYEEGAHAPRMMSVGLHLRIIGRPGRIGGLERFLAHVASKPGVWFARRDAIARHWLSAIGRDDIVRRALGADAA</sequence>
<dbReference type="Proteomes" id="UP000000270">
    <property type="component" value="Chromosome"/>
</dbReference>
<reference evidence="6" key="1">
    <citation type="journal article" date="2007" name="Appl. Environ. Microbiol.">
        <title>Rhizobial factors required for stem nodule maturation and maintenance in Sesbania rostrata-Azorhizobium caulinodans ORS571 symbiosis.</title>
        <authorList>
            <person name="Suzuki S."/>
            <person name="Aono T."/>
            <person name="Lee KB."/>
            <person name="Suzuki T."/>
            <person name="Liu CT."/>
            <person name="Miwa H."/>
            <person name="Wakao S."/>
            <person name="Iki T."/>
            <person name="Oyaizu H."/>
        </authorList>
    </citation>
    <scope>NUCLEOTIDE SEQUENCE [LARGE SCALE GENOMIC DNA]</scope>
    <source>
        <strain evidence="6">ORS 571</strain>
    </source>
</reference>
<dbReference type="SUPFAM" id="SSF88713">
    <property type="entry name" value="Glycoside hydrolase/deacetylase"/>
    <property type="match status" value="1"/>
</dbReference>
<dbReference type="STRING" id="438753.AZC_1988"/>
<dbReference type="InterPro" id="IPR002509">
    <property type="entry name" value="NODB_dom"/>
</dbReference>
<gene>
    <name evidence="6" type="ordered locus">AZC_1988</name>
</gene>
<dbReference type="Pfam" id="PF01522">
    <property type="entry name" value="Polysacc_deac_1"/>
    <property type="match status" value="1"/>
</dbReference>
<dbReference type="EMBL" id="AP009384">
    <property type="protein sequence ID" value="BAF87986.1"/>
    <property type="molecule type" value="Genomic_DNA"/>
</dbReference>
<evidence type="ECO:0000256" key="3">
    <source>
        <dbReference type="ARBA" id="ARBA00020071"/>
    </source>
</evidence>
<evidence type="ECO:0000256" key="4">
    <source>
        <dbReference type="ARBA" id="ARBA00032976"/>
    </source>
</evidence>
<dbReference type="Gene3D" id="3.20.20.370">
    <property type="entry name" value="Glycoside hydrolase/deacetylase"/>
    <property type="match status" value="1"/>
</dbReference>
<evidence type="ECO:0000313" key="6">
    <source>
        <dbReference type="EMBL" id="BAF87986.1"/>
    </source>
</evidence>
<organism evidence="6 7">
    <name type="scientific">Azorhizobium caulinodans (strain ATCC 43989 / DSM 5975 / JCM 20966 / LMG 6465 / NBRC 14845 / NCIMB 13405 / ORS 571)</name>
    <dbReference type="NCBI Taxonomy" id="438753"/>
    <lineage>
        <taxon>Bacteria</taxon>
        <taxon>Pseudomonadati</taxon>
        <taxon>Pseudomonadota</taxon>
        <taxon>Alphaproteobacteria</taxon>
        <taxon>Hyphomicrobiales</taxon>
        <taxon>Xanthobacteraceae</taxon>
        <taxon>Azorhizobium</taxon>
    </lineage>
</organism>
<reference evidence="6" key="5">
    <citation type="journal article" date="2011" name="Appl. Environ. Microbiol.">
        <title>Involvement of the azorhizobial chromosome partition gene (parA) in the onset of bacteroid differentiation during Sesbania rostrata stem nodule development.</title>
        <authorList>
            <person name="Liu CT."/>
            <person name="Lee KB."/>
            <person name="Wang YS."/>
            <person name="Peng MH."/>
            <person name="Lee KT."/>
            <person name="Suzuki S."/>
            <person name="Suzuki T."/>
            <person name="Oyaizu H."/>
        </authorList>
    </citation>
    <scope>NUCLEOTIDE SEQUENCE [LARGE SCALE GENOMIC DNA]</scope>
    <source>
        <strain evidence="6">ORS 571</strain>
    </source>
</reference>
<dbReference type="PROSITE" id="PS51677">
    <property type="entry name" value="NODB"/>
    <property type="match status" value="1"/>
</dbReference>
<dbReference type="KEGG" id="azc:AZC_1988"/>
<accession>A8I370</accession>
<dbReference type="HOGENOM" id="CLU_029940_0_0_5"/>
<evidence type="ECO:0000313" key="7">
    <source>
        <dbReference type="Proteomes" id="UP000000270"/>
    </source>
</evidence>
<dbReference type="InterPro" id="IPR011330">
    <property type="entry name" value="Glyco_hydro/deAcase_b/a-brl"/>
</dbReference>
<keyword evidence="7" id="KW-1185">Reference proteome</keyword>
<dbReference type="GO" id="GO:0005975">
    <property type="term" value="P:carbohydrate metabolic process"/>
    <property type="evidence" value="ECO:0007669"/>
    <property type="project" value="InterPro"/>
</dbReference>
<reference evidence="6" key="2">
    <citation type="journal article" date="2008" name="BMC Genomics">
        <title>The genome of the versatile nitrogen fixer Azorhizobium caulinodans ORS571.</title>
        <authorList>
            <person name="Lee KB."/>
            <person name="Backer P.D."/>
            <person name="Aono T."/>
            <person name="Liu CT."/>
            <person name="Suzuki S."/>
            <person name="Suzuki T."/>
            <person name="Kaneko T."/>
            <person name="Yamada M."/>
            <person name="Tabata S."/>
            <person name="Kupfer D.M."/>
            <person name="Najar F.Z."/>
            <person name="Wiley G.B."/>
            <person name="Roe B."/>
            <person name="Binnewies T.T."/>
            <person name="Ussery D.W."/>
            <person name="D'Haeze W."/>
            <person name="Herder J.D."/>
            <person name="Gevers D."/>
            <person name="Vereecke D."/>
            <person name="Holsters M."/>
            <person name="Oyaizu H."/>
        </authorList>
    </citation>
    <scope>NUCLEOTIDE SEQUENCE [LARGE SCALE GENOMIC DNA]</scope>
    <source>
        <strain evidence="6">ORS 571</strain>
    </source>
</reference>
<dbReference type="eggNOG" id="COG0726">
    <property type="taxonomic scope" value="Bacteria"/>
</dbReference>
<name>A8I370_AZOC5</name>
<evidence type="ECO:0000256" key="1">
    <source>
        <dbReference type="ARBA" id="ARBA00003236"/>
    </source>
</evidence>